<comment type="similarity">
    <text evidence="8 9">Belongs to the TonB-dependent receptor family.</text>
</comment>
<feature type="region of interest" description="Disordered" evidence="10">
    <location>
        <begin position="472"/>
        <end position="499"/>
    </location>
</feature>
<comment type="subcellular location">
    <subcellularLocation>
        <location evidence="1 8">Cell outer membrane</location>
        <topology evidence="1 8">Multi-pass membrane protein</topology>
    </subcellularLocation>
</comment>
<evidence type="ECO:0000256" key="10">
    <source>
        <dbReference type="SAM" id="MobiDB-lite"/>
    </source>
</evidence>
<dbReference type="Gene3D" id="2.40.170.20">
    <property type="entry name" value="TonB-dependent receptor, beta-barrel domain"/>
    <property type="match status" value="1"/>
</dbReference>
<evidence type="ECO:0000259" key="12">
    <source>
        <dbReference type="Pfam" id="PF00593"/>
    </source>
</evidence>
<evidence type="ECO:0000313" key="14">
    <source>
        <dbReference type="EMBL" id="QEC56324.1"/>
    </source>
</evidence>
<dbReference type="InterPro" id="IPR008969">
    <property type="entry name" value="CarboxyPept-like_regulatory"/>
</dbReference>
<protein>
    <submittedName>
        <fullName evidence="14">TonB-dependent receptor</fullName>
    </submittedName>
</protein>
<keyword evidence="2 8" id="KW-0813">Transport</keyword>
<evidence type="ECO:0000259" key="13">
    <source>
        <dbReference type="Pfam" id="PF07715"/>
    </source>
</evidence>
<dbReference type="NCBIfam" id="TIGR04057">
    <property type="entry name" value="SusC_RagA_signa"/>
    <property type="match status" value="1"/>
</dbReference>
<dbReference type="InterPro" id="IPR023996">
    <property type="entry name" value="TonB-dep_OMP_SusC/RagA"/>
</dbReference>
<evidence type="ECO:0000256" key="8">
    <source>
        <dbReference type="PROSITE-ProRule" id="PRU01360"/>
    </source>
</evidence>
<feature type="chain" id="PRO_5022953296" evidence="11">
    <location>
        <begin position="24"/>
        <end position="1049"/>
    </location>
</feature>
<keyword evidence="4 8" id="KW-0812">Transmembrane</keyword>
<dbReference type="InterPro" id="IPR036942">
    <property type="entry name" value="Beta-barrel_TonB_sf"/>
</dbReference>
<evidence type="ECO:0000313" key="15">
    <source>
        <dbReference type="Proteomes" id="UP000321204"/>
    </source>
</evidence>
<proteinExistence type="inferred from homology"/>
<dbReference type="InterPro" id="IPR012910">
    <property type="entry name" value="Plug_dom"/>
</dbReference>
<dbReference type="EMBL" id="CP042433">
    <property type="protein sequence ID" value="QEC56324.1"/>
    <property type="molecule type" value="Genomic_DNA"/>
</dbReference>
<evidence type="ECO:0000256" key="6">
    <source>
        <dbReference type="ARBA" id="ARBA00023136"/>
    </source>
</evidence>
<keyword evidence="6 8" id="KW-0472">Membrane</keyword>
<dbReference type="NCBIfam" id="TIGR04056">
    <property type="entry name" value="OMP_RagA_SusC"/>
    <property type="match status" value="1"/>
</dbReference>
<dbReference type="Pfam" id="PF13715">
    <property type="entry name" value="CarbopepD_reg_2"/>
    <property type="match status" value="1"/>
</dbReference>
<sequence length="1049" mass="114848">MKSRLLVILGLLLFVCLTNESSAQKTIRVSGQVISSEDQKPLAGVSVKIKGTSFGATTNANGNFSIDAPNPASVLVFSYVGFGEVSFPANSKALSRVTLSPTSKDLQQVVVIGYGVQKKRDLTGAVGSVKMADLQKAPVRSFEEALAGRLAGVTAAAADGQPGSSINIVVRGNNSLTQDNSPLYVIDGFPIENPDNNAINPAEIESIEVLKDASSTAIYGARGANGVILITTKKGKEGKPVLTYNGYYGFQQNNKKIDMMDPYEFVKYQSERDSANANNTYFINGNTLGDFRNVKGIDLQDSLFRTSPFRSHFLSLSGGTKDTKYSVSGSILNQEGILTNSGYDRYQGRVRLDQRVNANLNAGINVNYSYLHQFGTSPALGGNGFYYGNLLYSVWAFRPVSGRINDPTDVESDDADFLTLNGFNPIKTARNELREKFSDVLISDAYAEYSFAKYFKLRVTGALTKNKVKTDAFDNSQTPRGSPLTKSGKDNGVSGSEVNSQLTSWVNENTLTFSKKMGALNQLDALVGFTTSGTKVSSFGAAANHIPNEDLGISGMDEGQPVSITSTSSAFSLASFLGRVNYSFRSKYLFTASFRADGSSKFAPENRWSYFPSGAVAWRISDEKFMKGLRFLSNAKLRVSYGSTGNNRVSDFAYLSRINLPSSLGYSYNNQPMNASILTALGNPNLKWETTNQTDVGLDIGLFNQRISLEVDAYRKITSNLLLDAAVPGSIGFSTALKNIGKVQNQGLELTLNTVNVKGQFNWNTNFNIGFNRNKVLALSDNETQRLTTASWDTYTTNVPLYIAEIGHPIARFWGYLWDGNYQYADFDQNTSGTYVLKTDVPSYGTRTSIKPGDIKFKDISGPQGVPDGVVDAYDRTIIGDPNPDFTGGFSNNFSYKNFDLNIFFNFSVGNDVININRIKFEGGGQTNQNMYATYINRWTPDNQNNTYFRTGGSGPVDYAYSTRVIEDGSYLKLKTVSLGYNFSPKLISKISVSNLRVYVSAQNLLTFTKYQGFDPEVNKFGNDALRPAFDFSVYPYARTVTFGLNASF</sequence>
<dbReference type="AlphaFoldDB" id="A0A5B8UI49"/>
<evidence type="ECO:0000256" key="1">
    <source>
        <dbReference type="ARBA" id="ARBA00004571"/>
    </source>
</evidence>
<dbReference type="InterPro" id="IPR039426">
    <property type="entry name" value="TonB-dep_rcpt-like"/>
</dbReference>
<keyword evidence="11" id="KW-0732">Signal</keyword>
<dbReference type="KEGG" id="fgg:FSB75_10610"/>
<keyword evidence="7 8" id="KW-0998">Cell outer membrane</keyword>
<dbReference type="OrthoDB" id="9768177at2"/>
<dbReference type="FunFam" id="2.170.130.10:FF:000008">
    <property type="entry name" value="SusC/RagA family TonB-linked outer membrane protein"/>
    <property type="match status" value="1"/>
</dbReference>
<feature type="signal peptide" evidence="11">
    <location>
        <begin position="1"/>
        <end position="23"/>
    </location>
</feature>
<evidence type="ECO:0000256" key="7">
    <source>
        <dbReference type="ARBA" id="ARBA00023237"/>
    </source>
</evidence>
<keyword evidence="15" id="KW-1185">Reference proteome</keyword>
<gene>
    <name evidence="14" type="ORF">FSB75_10610</name>
</gene>
<dbReference type="GO" id="GO:0009279">
    <property type="term" value="C:cell outer membrane"/>
    <property type="evidence" value="ECO:0007669"/>
    <property type="project" value="UniProtKB-SubCell"/>
</dbReference>
<evidence type="ECO:0000256" key="11">
    <source>
        <dbReference type="SAM" id="SignalP"/>
    </source>
</evidence>
<feature type="domain" description="TonB-dependent receptor-like beta-barrel" evidence="12">
    <location>
        <begin position="383"/>
        <end position="846"/>
    </location>
</feature>
<name>A0A5B8UI49_9BACT</name>
<dbReference type="InterPro" id="IPR023997">
    <property type="entry name" value="TonB-dep_OMP_SusC/RagA_CS"/>
</dbReference>
<feature type="domain" description="TonB-dependent receptor plug" evidence="13">
    <location>
        <begin position="118"/>
        <end position="227"/>
    </location>
</feature>
<dbReference type="SUPFAM" id="SSF56935">
    <property type="entry name" value="Porins"/>
    <property type="match status" value="1"/>
</dbReference>
<keyword evidence="14" id="KW-0675">Receptor</keyword>
<dbReference type="Pfam" id="PF07715">
    <property type="entry name" value="Plug"/>
    <property type="match status" value="1"/>
</dbReference>
<keyword evidence="5 9" id="KW-0798">TonB box</keyword>
<dbReference type="Gene3D" id="2.60.40.1120">
    <property type="entry name" value="Carboxypeptidase-like, regulatory domain"/>
    <property type="match status" value="1"/>
</dbReference>
<dbReference type="SUPFAM" id="SSF49464">
    <property type="entry name" value="Carboxypeptidase regulatory domain-like"/>
    <property type="match status" value="1"/>
</dbReference>
<dbReference type="InterPro" id="IPR037066">
    <property type="entry name" value="Plug_dom_sf"/>
</dbReference>
<evidence type="ECO:0000256" key="5">
    <source>
        <dbReference type="ARBA" id="ARBA00023077"/>
    </source>
</evidence>
<dbReference type="Proteomes" id="UP000321204">
    <property type="component" value="Chromosome"/>
</dbReference>
<evidence type="ECO:0000256" key="2">
    <source>
        <dbReference type="ARBA" id="ARBA00022448"/>
    </source>
</evidence>
<evidence type="ECO:0000256" key="3">
    <source>
        <dbReference type="ARBA" id="ARBA00022452"/>
    </source>
</evidence>
<evidence type="ECO:0000256" key="4">
    <source>
        <dbReference type="ARBA" id="ARBA00022692"/>
    </source>
</evidence>
<accession>A0A5B8UI49</accession>
<dbReference type="Gene3D" id="2.170.130.10">
    <property type="entry name" value="TonB-dependent receptor, plug domain"/>
    <property type="match status" value="1"/>
</dbReference>
<dbReference type="PROSITE" id="PS52016">
    <property type="entry name" value="TONB_DEPENDENT_REC_3"/>
    <property type="match status" value="1"/>
</dbReference>
<dbReference type="InterPro" id="IPR000531">
    <property type="entry name" value="Beta-barrel_TonB"/>
</dbReference>
<keyword evidence="3 8" id="KW-1134">Transmembrane beta strand</keyword>
<reference evidence="14 15" key="1">
    <citation type="journal article" date="2015" name="Int. J. Syst. Evol. Microbiol.">
        <title>Flavisolibacter ginsenosidimutans sp. nov., with ginsenoside-converting activity isolated from soil used for cultivating ginseng.</title>
        <authorList>
            <person name="Zhao Y."/>
            <person name="Liu Q."/>
            <person name="Kang M.S."/>
            <person name="Jin F."/>
            <person name="Yu H."/>
            <person name="Im W.T."/>
        </authorList>
    </citation>
    <scope>NUCLEOTIDE SEQUENCE [LARGE SCALE GENOMIC DNA]</scope>
    <source>
        <strain evidence="14 15">Gsoil 636</strain>
    </source>
</reference>
<evidence type="ECO:0000256" key="9">
    <source>
        <dbReference type="RuleBase" id="RU003357"/>
    </source>
</evidence>
<dbReference type="Pfam" id="PF00593">
    <property type="entry name" value="TonB_dep_Rec_b-barrel"/>
    <property type="match status" value="1"/>
</dbReference>
<organism evidence="14 15">
    <name type="scientific">Flavisolibacter ginsenosidimutans</name>
    <dbReference type="NCBI Taxonomy" id="661481"/>
    <lineage>
        <taxon>Bacteria</taxon>
        <taxon>Pseudomonadati</taxon>
        <taxon>Bacteroidota</taxon>
        <taxon>Chitinophagia</taxon>
        <taxon>Chitinophagales</taxon>
        <taxon>Chitinophagaceae</taxon>
        <taxon>Flavisolibacter</taxon>
    </lineage>
</organism>
<dbReference type="RefSeq" id="WP_146786807.1">
    <property type="nucleotide sequence ID" value="NZ_BAABIO010000001.1"/>
</dbReference>